<feature type="binding site" evidence="7">
    <location>
        <position position="327"/>
    </location>
    <ligand>
        <name>4-imidazolone-5-propanoate</name>
        <dbReference type="ChEBI" id="CHEBI:77893"/>
    </ligand>
</feature>
<dbReference type="InterPro" id="IPR011059">
    <property type="entry name" value="Metal-dep_hydrolase_composite"/>
</dbReference>
<feature type="binding site" evidence="7">
    <location>
        <position position="322"/>
    </location>
    <ligand>
        <name>Fe(3+)</name>
        <dbReference type="ChEBI" id="CHEBI:29034"/>
    </ligand>
</feature>
<comment type="catalytic activity">
    <reaction evidence="7">
        <text>4-imidazolone-5-propanoate + H2O = N-formimidoyl-L-glutamate</text>
        <dbReference type="Rhea" id="RHEA:23660"/>
        <dbReference type="ChEBI" id="CHEBI:15377"/>
        <dbReference type="ChEBI" id="CHEBI:58928"/>
        <dbReference type="ChEBI" id="CHEBI:77893"/>
        <dbReference type="EC" id="3.5.2.7"/>
    </reaction>
</comment>
<dbReference type="Gene3D" id="2.30.40.10">
    <property type="entry name" value="Urease, subunit C, domain 1"/>
    <property type="match status" value="1"/>
</dbReference>
<feature type="binding site" evidence="7">
    <location>
        <position position="149"/>
    </location>
    <ligand>
        <name>4-imidazolone-5-propanoate</name>
        <dbReference type="ChEBI" id="CHEBI:77893"/>
    </ligand>
</feature>
<dbReference type="Pfam" id="PF01979">
    <property type="entry name" value="Amidohydro_1"/>
    <property type="match status" value="1"/>
</dbReference>
<keyword evidence="7" id="KW-0963">Cytoplasm</keyword>
<comment type="function">
    <text evidence="7">Catalyzes the hydrolytic cleavage of the carbon-nitrogen bond in imidazolone-5-propanoate to yield N-formimidoyl-L-glutamate. It is the third step in the universal histidine degradation pathway.</text>
</comment>
<feature type="binding site" evidence="7">
    <location>
        <position position="149"/>
    </location>
    <ligand>
        <name>N-formimidoyl-L-glutamate</name>
        <dbReference type="ChEBI" id="CHEBI:58928"/>
    </ligand>
</feature>
<comment type="caution">
    <text evidence="9">The sequence shown here is derived from an EMBL/GenBank/DDBJ whole genome shotgun (WGS) entry which is preliminary data.</text>
</comment>
<evidence type="ECO:0000256" key="5">
    <source>
        <dbReference type="ARBA" id="ARBA00022833"/>
    </source>
</evidence>
<keyword evidence="2 7" id="KW-0479">Metal-binding</keyword>
<evidence type="ECO:0000256" key="1">
    <source>
        <dbReference type="ARBA" id="ARBA00012864"/>
    </source>
</evidence>
<accession>A0A252BT03</accession>
<protein>
    <recommendedName>
        <fullName evidence="1 7">Imidazolonepropionase</fullName>
        <ecNumber evidence="1 7">3.5.2.7</ecNumber>
    </recommendedName>
    <alternativeName>
        <fullName evidence="7">Imidazolone-5-propionate hydrolase</fullName>
    </alternativeName>
</protein>
<dbReference type="STRING" id="1236501.GCA_000613865_02280"/>
<name>A0A252BT03_9PROT</name>
<evidence type="ECO:0000256" key="6">
    <source>
        <dbReference type="ARBA" id="ARBA00023004"/>
    </source>
</evidence>
<dbReference type="GO" id="GO:0050480">
    <property type="term" value="F:imidazolonepropionase activity"/>
    <property type="evidence" value="ECO:0007669"/>
    <property type="project" value="UniProtKB-UniRule"/>
</dbReference>
<evidence type="ECO:0000313" key="10">
    <source>
        <dbReference type="Proteomes" id="UP000194931"/>
    </source>
</evidence>
<dbReference type="Gene3D" id="3.20.20.140">
    <property type="entry name" value="Metal-dependent hydrolases"/>
    <property type="match status" value="1"/>
</dbReference>
<feature type="binding site" evidence="7">
    <location>
        <position position="79"/>
    </location>
    <ligand>
        <name>Zn(2+)</name>
        <dbReference type="ChEBI" id="CHEBI:29105"/>
    </ligand>
</feature>
<evidence type="ECO:0000259" key="8">
    <source>
        <dbReference type="Pfam" id="PF01979"/>
    </source>
</evidence>
<dbReference type="RefSeq" id="WP_086639566.1">
    <property type="nucleotide sequence ID" value="NZ_JOPJ01000020.1"/>
</dbReference>
<dbReference type="EMBL" id="JOPJ01000020">
    <property type="protein sequence ID" value="OUJ11937.1"/>
    <property type="molecule type" value="Genomic_DNA"/>
</dbReference>
<evidence type="ECO:0000256" key="7">
    <source>
        <dbReference type="HAMAP-Rule" id="MF_00372"/>
    </source>
</evidence>
<feature type="binding site" evidence="7">
    <location>
        <position position="322"/>
    </location>
    <ligand>
        <name>Zn(2+)</name>
        <dbReference type="ChEBI" id="CHEBI:29105"/>
    </ligand>
</feature>
<dbReference type="Proteomes" id="UP000194931">
    <property type="component" value="Unassembled WGS sequence"/>
</dbReference>
<feature type="binding site" evidence="7">
    <location>
        <position position="79"/>
    </location>
    <ligand>
        <name>Fe(3+)</name>
        <dbReference type="ChEBI" id="CHEBI:29034"/>
    </ligand>
</feature>
<dbReference type="InterPro" id="IPR005920">
    <property type="entry name" value="HutI"/>
</dbReference>
<feature type="binding site" evidence="7">
    <location>
        <position position="247"/>
    </location>
    <ligand>
        <name>Zn(2+)</name>
        <dbReference type="ChEBI" id="CHEBI:29105"/>
    </ligand>
</feature>
<feature type="binding site" evidence="7">
    <location>
        <position position="86"/>
    </location>
    <ligand>
        <name>4-imidazolone-5-propanoate</name>
        <dbReference type="ChEBI" id="CHEBI:77893"/>
    </ligand>
</feature>
<reference evidence="10" key="1">
    <citation type="submission" date="2014-06" db="EMBL/GenBank/DDBJ databases">
        <authorList>
            <person name="Winans N.J."/>
            <person name="Newell P.D."/>
            <person name="Douglas A.E."/>
        </authorList>
    </citation>
    <scope>NUCLEOTIDE SEQUENCE [LARGE SCALE GENOMIC DNA]</scope>
</reference>
<comment type="pathway">
    <text evidence="7">Amino-acid degradation; L-histidine degradation into L-glutamate; N-formimidoyl-L-glutamate from L-histidine: step 3/3.</text>
</comment>
<dbReference type="InterPro" id="IPR006680">
    <property type="entry name" value="Amidohydro-rel"/>
</dbReference>
<dbReference type="GO" id="GO:0005737">
    <property type="term" value="C:cytoplasm"/>
    <property type="evidence" value="ECO:0007669"/>
    <property type="project" value="UniProtKB-SubCell"/>
</dbReference>
<keyword evidence="3 7" id="KW-0378">Hydrolase</keyword>
<keyword evidence="5 7" id="KW-0862">Zinc</keyword>
<feature type="binding site" evidence="7">
    <location>
        <position position="182"/>
    </location>
    <ligand>
        <name>4-imidazolone-5-propanoate</name>
        <dbReference type="ChEBI" id="CHEBI:77893"/>
    </ligand>
</feature>
<dbReference type="GO" id="GO:0005506">
    <property type="term" value="F:iron ion binding"/>
    <property type="evidence" value="ECO:0007669"/>
    <property type="project" value="UniProtKB-UniRule"/>
</dbReference>
<dbReference type="GO" id="GO:0019557">
    <property type="term" value="P:L-histidine catabolic process to glutamate and formate"/>
    <property type="evidence" value="ECO:0007669"/>
    <property type="project" value="UniProtKB-UniPathway"/>
</dbReference>
<evidence type="ECO:0000256" key="3">
    <source>
        <dbReference type="ARBA" id="ARBA00022801"/>
    </source>
</evidence>
<dbReference type="InterPro" id="IPR032466">
    <property type="entry name" value="Metal_Hydrolase"/>
</dbReference>
<dbReference type="GO" id="GO:0019556">
    <property type="term" value="P:L-histidine catabolic process to glutamate and formamide"/>
    <property type="evidence" value="ECO:0007669"/>
    <property type="project" value="UniProtKB-UniRule"/>
</dbReference>
<comment type="similarity">
    <text evidence="7">Belongs to the metallo-dependent hydrolases superfamily. HutI family.</text>
</comment>
<comment type="subcellular location">
    <subcellularLocation>
        <location evidence="7">Cytoplasm</location>
    </subcellularLocation>
</comment>
<dbReference type="EC" id="3.5.2.7" evidence="1 7"/>
<feature type="domain" description="Amidohydrolase-related" evidence="8">
    <location>
        <begin position="69"/>
        <end position="410"/>
    </location>
</feature>
<gene>
    <name evidence="7" type="primary">hutI</name>
    <name evidence="9" type="ORF">HK26_05040</name>
</gene>
<keyword evidence="6 7" id="KW-0408">Iron</keyword>
<dbReference type="FunFam" id="3.20.20.140:FF:000007">
    <property type="entry name" value="Imidazolonepropionase"/>
    <property type="match status" value="1"/>
</dbReference>
<evidence type="ECO:0000313" key="9">
    <source>
        <dbReference type="EMBL" id="OUJ11937.1"/>
    </source>
</evidence>
<feature type="binding site" evidence="7">
    <location>
        <position position="326"/>
    </location>
    <ligand>
        <name>N-formimidoyl-L-glutamate</name>
        <dbReference type="ChEBI" id="CHEBI:58928"/>
    </ligand>
</feature>
<dbReference type="SUPFAM" id="SSF51556">
    <property type="entry name" value="Metallo-dependent hydrolases"/>
    <property type="match status" value="1"/>
</dbReference>
<organism evidence="9 10">
    <name type="scientific">Acetobacter okinawensis</name>
    <dbReference type="NCBI Taxonomy" id="1076594"/>
    <lineage>
        <taxon>Bacteria</taxon>
        <taxon>Pseudomonadati</taxon>
        <taxon>Pseudomonadota</taxon>
        <taxon>Alphaproteobacteria</taxon>
        <taxon>Acetobacterales</taxon>
        <taxon>Acetobacteraceae</taxon>
        <taxon>Acetobacter</taxon>
    </lineage>
</organism>
<proteinExistence type="inferred from homology"/>
<dbReference type="UniPathway" id="UPA00379">
    <property type="reaction ID" value="UER00551"/>
</dbReference>
<keyword evidence="10" id="KW-1185">Reference proteome</keyword>
<dbReference type="CDD" id="cd01296">
    <property type="entry name" value="Imidazolone-5PH"/>
    <property type="match status" value="1"/>
</dbReference>
<feature type="binding site" evidence="7">
    <location>
        <position position="77"/>
    </location>
    <ligand>
        <name>Zn(2+)</name>
        <dbReference type="ChEBI" id="CHEBI:29105"/>
    </ligand>
</feature>
<dbReference type="eggNOG" id="COG1228">
    <property type="taxonomic scope" value="Bacteria"/>
</dbReference>
<comment type="cofactor">
    <cofactor evidence="7">
        <name>Zn(2+)</name>
        <dbReference type="ChEBI" id="CHEBI:29105"/>
    </cofactor>
    <cofactor evidence="7">
        <name>Fe(3+)</name>
        <dbReference type="ChEBI" id="CHEBI:29034"/>
    </cofactor>
    <text evidence="7">Binds 1 zinc or iron ion per subunit.</text>
</comment>
<feature type="binding site" evidence="7">
    <location>
        <position position="250"/>
    </location>
    <ligand>
        <name>4-imidazolone-5-propanoate</name>
        <dbReference type="ChEBI" id="CHEBI:77893"/>
    </ligand>
</feature>
<feature type="binding site" evidence="7">
    <location>
        <position position="247"/>
    </location>
    <ligand>
        <name>Fe(3+)</name>
        <dbReference type="ChEBI" id="CHEBI:29034"/>
    </ligand>
</feature>
<dbReference type="OrthoDB" id="9776455at2"/>
<evidence type="ECO:0000256" key="4">
    <source>
        <dbReference type="ARBA" id="ARBA00022808"/>
    </source>
</evidence>
<feature type="binding site" evidence="7">
    <location>
        <position position="77"/>
    </location>
    <ligand>
        <name>Fe(3+)</name>
        <dbReference type="ChEBI" id="CHEBI:29034"/>
    </ligand>
</feature>
<keyword evidence="4 7" id="KW-0369">Histidine metabolism</keyword>
<dbReference type="NCBIfam" id="TIGR01224">
    <property type="entry name" value="hutI"/>
    <property type="match status" value="1"/>
</dbReference>
<dbReference type="PANTHER" id="PTHR42752">
    <property type="entry name" value="IMIDAZOLONEPROPIONASE"/>
    <property type="match status" value="1"/>
</dbReference>
<feature type="binding site" evidence="7">
    <location>
        <position position="324"/>
    </location>
    <ligand>
        <name>N-formimidoyl-L-glutamate</name>
        <dbReference type="ChEBI" id="CHEBI:58928"/>
    </ligand>
</feature>
<dbReference type="GO" id="GO:0008270">
    <property type="term" value="F:zinc ion binding"/>
    <property type="evidence" value="ECO:0007669"/>
    <property type="project" value="UniProtKB-UniRule"/>
</dbReference>
<evidence type="ECO:0000256" key="2">
    <source>
        <dbReference type="ARBA" id="ARBA00022723"/>
    </source>
</evidence>
<sequence length="422" mass="45909">MTWDTLWLDVHLATSDPERISGEDGFGCIRNGALAVQDGKIAWVGAMEDLPAPAHTLARELRHGQGLWMTPGLVDAHTHVVFGGDRSAEFSLRLHGVSYEEIARQGGGILSTVRATRDATEEELLHKAIPRVQEMIASGTTAIEVKSGYGLRTSDELKQLRVARELARRLPVHVHTTFLGAHALPEEYVGRADEYIRHLSEEMLPCLMAENLVDSLDVFCENIAFSTEQAEKLFSRAQELKLPVRIHADQLSASGGGLLAARYGALSADHLEYVNEDAVSCMAQAGTVAMLLPGAFYFIRESKVPPINLFRHYGVPMGLATDCNPGTSPILSLPGVMNMACTLFRMTPEETFRAVTTVGARALGLEQNLGMLKPGCQADMALWDMAGPHELSYWIGGRKPRGVIFGGRVVVDPQNCALSPAV</sequence>
<dbReference type="HAMAP" id="MF_00372">
    <property type="entry name" value="HutI"/>
    <property type="match status" value="1"/>
</dbReference>
<dbReference type="PANTHER" id="PTHR42752:SF1">
    <property type="entry name" value="IMIDAZOLONEPROPIONASE-RELATED"/>
    <property type="match status" value="1"/>
</dbReference>
<dbReference type="AlphaFoldDB" id="A0A252BT03"/>
<dbReference type="SUPFAM" id="SSF51338">
    <property type="entry name" value="Composite domain of metallo-dependent hydrolases"/>
    <property type="match status" value="1"/>
</dbReference>